<protein>
    <submittedName>
        <fullName evidence="2">Uncharacterized protein</fullName>
    </submittedName>
</protein>
<gene>
    <name evidence="2" type="ORF">FA13DRAFT_1732592</name>
</gene>
<feature type="region of interest" description="Disordered" evidence="1">
    <location>
        <begin position="47"/>
        <end position="94"/>
    </location>
</feature>
<keyword evidence="3" id="KW-1185">Reference proteome</keyword>
<name>A0A4Y7TDT6_COPMI</name>
<sequence>MSERFKYPSPSSGLSWSPLRRTHEWTNGEVVRQRKLEKQADRRRCINRASTFSNFKPDHETSAPTDPSTRRQTEHFIRQTSNPPVDVTKGYREA</sequence>
<dbReference type="AlphaFoldDB" id="A0A4Y7TDT6"/>
<feature type="compositionally biased region" description="Basic and acidic residues" evidence="1">
    <location>
        <begin position="68"/>
        <end position="77"/>
    </location>
</feature>
<evidence type="ECO:0000313" key="3">
    <source>
        <dbReference type="Proteomes" id="UP000298030"/>
    </source>
</evidence>
<proteinExistence type="predicted"/>
<evidence type="ECO:0000256" key="1">
    <source>
        <dbReference type="SAM" id="MobiDB-lite"/>
    </source>
</evidence>
<accession>A0A4Y7TDT6</accession>
<dbReference type="EMBL" id="QPFP01000018">
    <property type="protein sequence ID" value="TEB31709.1"/>
    <property type="molecule type" value="Genomic_DNA"/>
</dbReference>
<reference evidence="2 3" key="1">
    <citation type="journal article" date="2019" name="Nat. Ecol. Evol.">
        <title>Megaphylogeny resolves global patterns of mushroom evolution.</title>
        <authorList>
            <person name="Varga T."/>
            <person name="Krizsan K."/>
            <person name="Foldi C."/>
            <person name="Dima B."/>
            <person name="Sanchez-Garcia M."/>
            <person name="Sanchez-Ramirez S."/>
            <person name="Szollosi G.J."/>
            <person name="Szarkandi J.G."/>
            <person name="Papp V."/>
            <person name="Albert L."/>
            <person name="Andreopoulos W."/>
            <person name="Angelini C."/>
            <person name="Antonin V."/>
            <person name="Barry K.W."/>
            <person name="Bougher N.L."/>
            <person name="Buchanan P."/>
            <person name="Buyck B."/>
            <person name="Bense V."/>
            <person name="Catcheside P."/>
            <person name="Chovatia M."/>
            <person name="Cooper J."/>
            <person name="Damon W."/>
            <person name="Desjardin D."/>
            <person name="Finy P."/>
            <person name="Geml J."/>
            <person name="Haridas S."/>
            <person name="Hughes K."/>
            <person name="Justo A."/>
            <person name="Karasinski D."/>
            <person name="Kautmanova I."/>
            <person name="Kiss B."/>
            <person name="Kocsube S."/>
            <person name="Kotiranta H."/>
            <person name="LaButti K.M."/>
            <person name="Lechner B.E."/>
            <person name="Liimatainen K."/>
            <person name="Lipzen A."/>
            <person name="Lukacs Z."/>
            <person name="Mihaltcheva S."/>
            <person name="Morgado L.N."/>
            <person name="Niskanen T."/>
            <person name="Noordeloos M.E."/>
            <person name="Ohm R.A."/>
            <person name="Ortiz-Santana B."/>
            <person name="Ovrebo C."/>
            <person name="Racz N."/>
            <person name="Riley R."/>
            <person name="Savchenko A."/>
            <person name="Shiryaev A."/>
            <person name="Soop K."/>
            <person name="Spirin V."/>
            <person name="Szebenyi C."/>
            <person name="Tomsovsky M."/>
            <person name="Tulloss R.E."/>
            <person name="Uehling J."/>
            <person name="Grigoriev I.V."/>
            <person name="Vagvolgyi C."/>
            <person name="Papp T."/>
            <person name="Martin F.M."/>
            <person name="Miettinen O."/>
            <person name="Hibbett D.S."/>
            <person name="Nagy L.G."/>
        </authorList>
    </citation>
    <scope>NUCLEOTIDE SEQUENCE [LARGE SCALE GENOMIC DNA]</scope>
    <source>
        <strain evidence="2 3">FP101781</strain>
    </source>
</reference>
<evidence type="ECO:0000313" key="2">
    <source>
        <dbReference type="EMBL" id="TEB31709.1"/>
    </source>
</evidence>
<dbReference type="Proteomes" id="UP000298030">
    <property type="component" value="Unassembled WGS sequence"/>
</dbReference>
<comment type="caution">
    <text evidence="2">The sequence shown here is derived from an EMBL/GenBank/DDBJ whole genome shotgun (WGS) entry which is preliminary data.</text>
</comment>
<organism evidence="2 3">
    <name type="scientific">Coprinellus micaceus</name>
    <name type="common">Glistening ink-cap mushroom</name>
    <name type="synonym">Coprinus micaceus</name>
    <dbReference type="NCBI Taxonomy" id="71717"/>
    <lineage>
        <taxon>Eukaryota</taxon>
        <taxon>Fungi</taxon>
        <taxon>Dikarya</taxon>
        <taxon>Basidiomycota</taxon>
        <taxon>Agaricomycotina</taxon>
        <taxon>Agaricomycetes</taxon>
        <taxon>Agaricomycetidae</taxon>
        <taxon>Agaricales</taxon>
        <taxon>Agaricineae</taxon>
        <taxon>Psathyrellaceae</taxon>
        <taxon>Coprinellus</taxon>
    </lineage>
</organism>